<dbReference type="SUPFAM" id="SSF52833">
    <property type="entry name" value="Thioredoxin-like"/>
    <property type="match status" value="1"/>
</dbReference>
<dbReference type="GO" id="GO:0001516">
    <property type="term" value="P:prostaglandin biosynthetic process"/>
    <property type="evidence" value="ECO:0007669"/>
    <property type="project" value="TreeGrafter"/>
</dbReference>
<keyword evidence="2" id="KW-1185">Reference proteome</keyword>
<dbReference type="PANTHER" id="PTHR28630:SF32">
    <property type="entry name" value="SELENOPROTEIN L"/>
    <property type="match status" value="1"/>
</dbReference>
<dbReference type="Proteomes" id="UP000265100">
    <property type="component" value="Chromosome 19"/>
</dbReference>
<dbReference type="GO" id="GO:0047017">
    <property type="term" value="F:prostaglandin F synthase activity"/>
    <property type="evidence" value="ECO:0007669"/>
    <property type="project" value="TreeGrafter"/>
</dbReference>
<evidence type="ECO:0008006" key="3">
    <source>
        <dbReference type="Google" id="ProtNLM"/>
    </source>
</evidence>
<reference evidence="1" key="2">
    <citation type="submission" date="2025-08" db="UniProtKB">
        <authorList>
            <consortium name="Ensembl"/>
        </authorList>
    </citation>
    <scope>IDENTIFICATION</scope>
</reference>
<organism evidence="1 2">
    <name type="scientific">Astatotilapia calliptera</name>
    <name type="common">Eastern happy</name>
    <name type="synonym">Chromis callipterus</name>
    <dbReference type="NCBI Taxonomy" id="8154"/>
    <lineage>
        <taxon>Eukaryota</taxon>
        <taxon>Metazoa</taxon>
        <taxon>Chordata</taxon>
        <taxon>Craniata</taxon>
        <taxon>Vertebrata</taxon>
        <taxon>Euteleostomi</taxon>
        <taxon>Actinopterygii</taxon>
        <taxon>Neopterygii</taxon>
        <taxon>Teleostei</taxon>
        <taxon>Neoteleostei</taxon>
        <taxon>Acanthomorphata</taxon>
        <taxon>Ovalentaria</taxon>
        <taxon>Cichlomorphae</taxon>
        <taxon>Cichliformes</taxon>
        <taxon>Cichlidae</taxon>
        <taxon>African cichlids</taxon>
        <taxon>Pseudocrenilabrinae</taxon>
        <taxon>Haplochromini</taxon>
        <taxon>Astatotilapia</taxon>
    </lineage>
</organism>
<evidence type="ECO:0000313" key="1">
    <source>
        <dbReference type="Ensembl" id="ENSACLP00000083625.1"/>
    </source>
</evidence>
<accession>A0AAX7VPB7</accession>
<evidence type="ECO:0000313" key="2">
    <source>
        <dbReference type="Proteomes" id="UP000265100"/>
    </source>
</evidence>
<dbReference type="CDD" id="cd02970">
    <property type="entry name" value="PRX_like2"/>
    <property type="match status" value="1"/>
</dbReference>
<dbReference type="Ensembl" id="ENSACLT00000095424.1">
    <property type="protein sequence ID" value="ENSACLP00000083625.1"/>
    <property type="gene ID" value="ENSACLG00000002597.2"/>
</dbReference>
<dbReference type="InterPro" id="IPR036249">
    <property type="entry name" value="Thioredoxin-like_sf"/>
</dbReference>
<dbReference type="PANTHER" id="PTHR28630">
    <property type="match status" value="1"/>
</dbReference>
<reference evidence="1" key="1">
    <citation type="submission" date="2018-05" db="EMBL/GenBank/DDBJ databases">
        <authorList>
            <person name="Datahose"/>
        </authorList>
    </citation>
    <scope>NUCLEOTIDE SEQUENCE</scope>
</reference>
<protein>
    <recommendedName>
        <fullName evidence="3">Alkyl hydroperoxide reductase subunit C/ Thiol specific antioxidant domain-containing protein</fullName>
    </recommendedName>
</protein>
<proteinExistence type="predicted"/>
<dbReference type="GeneTree" id="ENSGT00600000085656"/>
<dbReference type="AlphaFoldDB" id="A0AAX7VPB7"/>
<dbReference type="InterPro" id="IPR032801">
    <property type="entry name" value="PXL2A/B/C"/>
</dbReference>
<name>A0AAX7VPB7_ASTCA</name>
<dbReference type="Gene3D" id="3.40.30.10">
    <property type="entry name" value="Glutaredoxin"/>
    <property type="match status" value="1"/>
</dbReference>
<reference evidence="1" key="3">
    <citation type="submission" date="2025-09" db="UniProtKB">
        <authorList>
            <consortium name="Ensembl"/>
        </authorList>
    </citation>
    <scope>IDENTIFICATION</scope>
</reference>
<sequence length="333" mass="37489">MAEQPDSTAISCAKALSSFVEKGKALLDLAEKESREGSCQEFVRQKIRIERKQSLLGLIEAGATLYNSLSVKQKKDAEDLWSKNTNCAALREALQDFKELEVSSFNTKCKIFLKSILTTVVLRSAANVPQVQWDAFLQRLDDELQLSPKIHNVDHQSKCISPDTPLIDARTGETVTLQKYLGRGKKILLVLIRQFSCLLCRLHVQDLQKNQSSLDAHSVQVVVISFGCQEGASHWVEQTGCQYDMLLNPSRKMYSAFGLGASLQKVLNFGNMLIYSEYVANDMEFPRELPWIQDDMFQLGGNFVLDEHGRVLFSHRCQSPIDRPSVEDILSAQ</sequence>
<dbReference type="NCBIfam" id="NF040769">
    <property type="entry name" value="SelL_rel_redox"/>
    <property type="match status" value="1"/>
</dbReference>
<dbReference type="Pfam" id="PF13911">
    <property type="entry name" value="AhpC-TSA_2"/>
    <property type="match status" value="1"/>
</dbReference>